<feature type="transmembrane region" description="Helical" evidence="1">
    <location>
        <begin position="228"/>
        <end position="246"/>
    </location>
</feature>
<keyword evidence="3" id="KW-1185">Reference proteome</keyword>
<dbReference type="InterPro" id="IPR011989">
    <property type="entry name" value="ARM-like"/>
</dbReference>
<dbReference type="AlphaFoldDB" id="X6NA81"/>
<dbReference type="GO" id="GO:0000159">
    <property type="term" value="C:protein phosphatase type 2A complex"/>
    <property type="evidence" value="ECO:0007669"/>
    <property type="project" value="InterPro"/>
</dbReference>
<dbReference type="Proteomes" id="UP000023152">
    <property type="component" value="Unassembled WGS sequence"/>
</dbReference>
<dbReference type="Gene3D" id="1.25.10.10">
    <property type="entry name" value="Leucine-rich Repeat Variant"/>
    <property type="match status" value="1"/>
</dbReference>
<dbReference type="GO" id="GO:0007165">
    <property type="term" value="P:signal transduction"/>
    <property type="evidence" value="ECO:0007669"/>
    <property type="project" value="InterPro"/>
</dbReference>
<keyword evidence="1" id="KW-0812">Transmembrane</keyword>
<protein>
    <submittedName>
        <fullName evidence="2">Serine/threonine protein phosphatase 2A B56 delta subunit</fullName>
    </submittedName>
</protein>
<dbReference type="EMBL" id="ASPP01010921">
    <property type="protein sequence ID" value="ETO22222.1"/>
    <property type="molecule type" value="Genomic_DNA"/>
</dbReference>
<evidence type="ECO:0000256" key="1">
    <source>
        <dbReference type="SAM" id="Phobius"/>
    </source>
</evidence>
<keyword evidence="1" id="KW-1133">Transmembrane helix</keyword>
<comment type="caution">
    <text evidence="2">The sequence shown here is derived from an EMBL/GenBank/DDBJ whole genome shotgun (WGS) entry which is preliminary data.</text>
</comment>
<dbReference type="OrthoDB" id="10264446at2759"/>
<proteinExistence type="predicted"/>
<name>X6NA81_RETFI</name>
<evidence type="ECO:0000313" key="3">
    <source>
        <dbReference type="Proteomes" id="UP000023152"/>
    </source>
</evidence>
<sequence>MYICNEKYLEGRFVNGLIELFASEDMREREYLKTIVHRIYGRFMPLRVHIRDTIANICHRAVYDDDRSENGIAEFLEIFCSIIHGFSVPVKEEHKDFLRSVLIPLHKCRRLDKFHEQLVACCVQFVFKDPCTAPMILAGLLRFWPIQAPTKEEMFIAEVVNIINAIVNHKSGFDFQPHWNILLAVIDQLIKCSKSKHYSVAERALLVWSEDAMEALVDMDKRIIWPKIIAAFMEVIFFLFFLSLSLH</sequence>
<dbReference type="SUPFAM" id="SSF48371">
    <property type="entry name" value="ARM repeat"/>
    <property type="match status" value="1"/>
</dbReference>
<dbReference type="Pfam" id="PF01603">
    <property type="entry name" value="B56"/>
    <property type="match status" value="1"/>
</dbReference>
<reference evidence="2 3" key="1">
    <citation type="journal article" date="2013" name="Curr. Biol.">
        <title>The Genome of the Foraminiferan Reticulomyxa filosa.</title>
        <authorList>
            <person name="Glockner G."/>
            <person name="Hulsmann N."/>
            <person name="Schleicher M."/>
            <person name="Noegel A.A."/>
            <person name="Eichinger L."/>
            <person name="Gallinger C."/>
            <person name="Pawlowski J."/>
            <person name="Sierra R."/>
            <person name="Euteneuer U."/>
            <person name="Pillet L."/>
            <person name="Moustafa A."/>
            <person name="Platzer M."/>
            <person name="Groth M."/>
            <person name="Szafranski K."/>
            <person name="Schliwa M."/>
        </authorList>
    </citation>
    <scope>NUCLEOTIDE SEQUENCE [LARGE SCALE GENOMIC DNA]</scope>
</reference>
<dbReference type="GO" id="GO:0019888">
    <property type="term" value="F:protein phosphatase regulator activity"/>
    <property type="evidence" value="ECO:0007669"/>
    <property type="project" value="InterPro"/>
</dbReference>
<gene>
    <name evidence="2" type="ORF">RFI_14978</name>
</gene>
<dbReference type="PANTHER" id="PTHR10257:SF3">
    <property type="entry name" value="SERINE_THREONINE-PROTEIN PHOSPHATASE 2A 56 KDA REGULATORY SUBUNIT GAMMA ISOFORM"/>
    <property type="match status" value="1"/>
</dbReference>
<dbReference type="InterPro" id="IPR016024">
    <property type="entry name" value="ARM-type_fold"/>
</dbReference>
<dbReference type="InterPro" id="IPR002554">
    <property type="entry name" value="PP2A_B56"/>
</dbReference>
<keyword evidence="1" id="KW-0472">Membrane</keyword>
<organism evidence="2 3">
    <name type="scientific">Reticulomyxa filosa</name>
    <dbReference type="NCBI Taxonomy" id="46433"/>
    <lineage>
        <taxon>Eukaryota</taxon>
        <taxon>Sar</taxon>
        <taxon>Rhizaria</taxon>
        <taxon>Retaria</taxon>
        <taxon>Foraminifera</taxon>
        <taxon>Monothalamids</taxon>
        <taxon>Reticulomyxidae</taxon>
        <taxon>Reticulomyxa</taxon>
    </lineage>
</organism>
<dbReference type="PANTHER" id="PTHR10257">
    <property type="entry name" value="SERINE/THREONINE PROTEIN PHOSPHATASE 2A PP2A REGULATORY SUBUNIT B"/>
    <property type="match status" value="1"/>
</dbReference>
<evidence type="ECO:0000313" key="2">
    <source>
        <dbReference type="EMBL" id="ETO22222.1"/>
    </source>
</evidence>
<accession>X6NA81</accession>